<dbReference type="InterPro" id="IPR000620">
    <property type="entry name" value="EamA_dom"/>
</dbReference>
<feature type="transmembrane region" description="Helical" evidence="1">
    <location>
        <begin position="249"/>
        <end position="269"/>
    </location>
</feature>
<proteinExistence type="predicted"/>
<feature type="domain" description="EamA" evidence="2">
    <location>
        <begin position="5"/>
        <end position="143"/>
    </location>
</feature>
<dbReference type="EMBL" id="JBHTAR010000011">
    <property type="protein sequence ID" value="MFC7201343.1"/>
    <property type="molecule type" value="Genomic_DNA"/>
</dbReference>
<organism evidence="3 4">
    <name type="scientific">Halospeciosus flavus</name>
    <dbReference type="NCBI Taxonomy" id="3032283"/>
    <lineage>
        <taxon>Archaea</taxon>
        <taxon>Methanobacteriati</taxon>
        <taxon>Methanobacteriota</taxon>
        <taxon>Stenosarchaea group</taxon>
        <taxon>Halobacteria</taxon>
        <taxon>Halobacteriales</taxon>
        <taxon>Halobacteriaceae</taxon>
        <taxon>Halospeciosus</taxon>
    </lineage>
</organism>
<keyword evidence="4" id="KW-1185">Reference proteome</keyword>
<dbReference type="Proteomes" id="UP001596447">
    <property type="component" value="Unassembled WGS sequence"/>
</dbReference>
<evidence type="ECO:0000259" key="2">
    <source>
        <dbReference type="Pfam" id="PF00892"/>
    </source>
</evidence>
<keyword evidence="1" id="KW-0472">Membrane</keyword>
<evidence type="ECO:0000313" key="3">
    <source>
        <dbReference type="EMBL" id="MFC7201343.1"/>
    </source>
</evidence>
<dbReference type="AlphaFoldDB" id="A0ABD5Z856"/>
<comment type="caution">
    <text evidence="3">The sequence shown here is derived from an EMBL/GenBank/DDBJ whole genome shotgun (WGS) entry which is preliminary data.</text>
</comment>
<feature type="transmembrane region" description="Helical" evidence="1">
    <location>
        <begin position="190"/>
        <end position="210"/>
    </location>
</feature>
<dbReference type="SUPFAM" id="SSF103481">
    <property type="entry name" value="Multidrug resistance efflux transporter EmrE"/>
    <property type="match status" value="2"/>
</dbReference>
<feature type="transmembrane region" description="Helical" evidence="1">
    <location>
        <begin position="30"/>
        <end position="50"/>
    </location>
</feature>
<feature type="transmembrane region" description="Helical" evidence="1">
    <location>
        <begin position="70"/>
        <end position="90"/>
    </location>
</feature>
<name>A0ABD5Z856_9EURY</name>
<keyword evidence="1" id="KW-1133">Transmembrane helix</keyword>
<protein>
    <submittedName>
        <fullName evidence="3">EamA family transporter</fullName>
    </submittedName>
</protein>
<reference evidence="3 4" key="1">
    <citation type="journal article" date="2019" name="Int. J. Syst. Evol. Microbiol.">
        <title>The Global Catalogue of Microorganisms (GCM) 10K type strain sequencing project: providing services to taxonomists for standard genome sequencing and annotation.</title>
        <authorList>
            <consortium name="The Broad Institute Genomics Platform"/>
            <consortium name="The Broad Institute Genome Sequencing Center for Infectious Disease"/>
            <person name="Wu L."/>
            <person name="Ma J."/>
        </authorList>
    </citation>
    <scope>NUCLEOTIDE SEQUENCE [LARGE SCALE GENOMIC DNA]</scope>
    <source>
        <strain evidence="3 4">XZGYJ-43</strain>
    </source>
</reference>
<dbReference type="InterPro" id="IPR037185">
    <property type="entry name" value="EmrE-like"/>
</dbReference>
<dbReference type="RefSeq" id="WP_279528093.1">
    <property type="nucleotide sequence ID" value="NZ_CP122312.1"/>
</dbReference>
<gene>
    <name evidence="3" type="ORF">ACFQJ9_18360</name>
</gene>
<keyword evidence="1" id="KW-0812">Transmembrane</keyword>
<evidence type="ECO:0000313" key="4">
    <source>
        <dbReference type="Proteomes" id="UP001596447"/>
    </source>
</evidence>
<feature type="transmembrane region" description="Helical" evidence="1">
    <location>
        <begin position="275"/>
        <end position="292"/>
    </location>
</feature>
<evidence type="ECO:0000256" key="1">
    <source>
        <dbReference type="SAM" id="Phobius"/>
    </source>
</evidence>
<feature type="domain" description="EamA" evidence="2">
    <location>
        <begin position="162"/>
        <end position="292"/>
    </location>
</feature>
<dbReference type="Pfam" id="PF00892">
    <property type="entry name" value="EamA"/>
    <property type="match status" value="2"/>
</dbReference>
<feature type="transmembrane region" description="Helical" evidence="1">
    <location>
        <begin position="6"/>
        <end position="23"/>
    </location>
</feature>
<dbReference type="Gene3D" id="1.10.3730.20">
    <property type="match status" value="2"/>
</dbReference>
<feature type="transmembrane region" description="Helical" evidence="1">
    <location>
        <begin position="123"/>
        <end position="141"/>
    </location>
</feature>
<accession>A0ABD5Z856</accession>
<sequence length="293" mass="29978">MLADGISYALLAALVWGCYLFGLKRFFGAVPGAVLTLVVNTCAVAWYLPIALYVGSPVAAAGELATAPPAALGSVALTIVSGAAAFLLFLRALGAGEVSYVAPISKVVPAFVLPLELLLFQTALRPVEILGILVVTVAVYLANYEGGGLLVPFQRVTTSRAAQFALLSAAGYAVSDLGKRVALQSVGIPPTLWVPLFLTGIGVLVAPLAFRAWPEEGLDDPWKFVVAGAGVALGEHVTTLAFSLTSASVAAAVVNGQAVVAVLLGAVFLREERPGIRLAAAVLTVCGVGLIAL</sequence>